<comment type="caution">
    <text evidence="2">The sequence shown here is derived from an EMBL/GenBank/DDBJ whole genome shotgun (WGS) entry which is preliminary data.</text>
</comment>
<keyword evidence="3" id="KW-1185">Reference proteome</keyword>
<protein>
    <recommendedName>
        <fullName evidence="4">Histidine kinase</fullName>
    </recommendedName>
</protein>
<dbReference type="Proteomes" id="UP001179361">
    <property type="component" value="Unassembled WGS sequence"/>
</dbReference>
<sequence>MASKHIIFALAALAAGSAAQAQVGAAVTLDAGTTGAGLHLVVPMESTLNGRFGANYFKHDFDKRSGNVDYTADAKLRSFDVLFDWYVLSNSSFHLTGGLVYNGNKVTAQGKPNAGGSFTLNGNTYTAAQVGTLNGEITFRRAAPYLGIGWGNALTPNKRLNFLADVGAVYQGKARVKLVSLGCTFSNTVCGNVARDVAIERADLQKDADDFKVYPVLRASVSYSF</sequence>
<dbReference type="Gene3D" id="2.40.160.170">
    <property type="match status" value="1"/>
</dbReference>
<feature type="signal peptide" evidence="1">
    <location>
        <begin position="1"/>
        <end position="21"/>
    </location>
</feature>
<proteinExistence type="predicted"/>
<reference evidence="2" key="1">
    <citation type="submission" date="2021-11" db="EMBL/GenBank/DDBJ databases">
        <title>The complete genome of Massilia sp sp. G4R7.</title>
        <authorList>
            <person name="Liu L."/>
            <person name="Yue J."/>
            <person name="Yuan J."/>
            <person name="Yang F."/>
            <person name="Li L."/>
        </authorList>
    </citation>
    <scope>NUCLEOTIDE SEQUENCE</scope>
    <source>
        <strain evidence="2">G4R7</strain>
    </source>
</reference>
<gene>
    <name evidence="2" type="ORF">LQ564_08715</name>
</gene>
<evidence type="ECO:0000256" key="1">
    <source>
        <dbReference type="SAM" id="SignalP"/>
    </source>
</evidence>
<evidence type="ECO:0000313" key="2">
    <source>
        <dbReference type="EMBL" id="MCD2516394.1"/>
    </source>
</evidence>
<dbReference type="EMBL" id="JAJNOC010000002">
    <property type="protein sequence ID" value="MCD2516394.1"/>
    <property type="molecule type" value="Genomic_DNA"/>
</dbReference>
<evidence type="ECO:0008006" key="4">
    <source>
        <dbReference type="Google" id="ProtNLM"/>
    </source>
</evidence>
<dbReference type="RefSeq" id="WP_231057712.1">
    <property type="nucleotide sequence ID" value="NZ_JAJNOC010000002.1"/>
</dbReference>
<feature type="chain" id="PRO_5046661834" description="Histidine kinase" evidence="1">
    <location>
        <begin position="22"/>
        <end position="225"/>
    </location>
</feature>
<accession>A0ABS8Q3S0</accession>
<organism evidence="2 3">
    <name type="scientific">Massilia phyllostachyos</name>
    <dbReference type="NCBI Taxonomy" id="2898585"/>
    <lineage>
        <taxon>Bacteria</taxon>
        <taxon>Pseudomonadati</taxon>
        <taxon>Pseudomonadota</taxon>
        <taxon>Betaproteobacteria</taxon>
        <taxon>Burkholderiales</taxon>
        <taxon>Oxalobacteraceae</taxon>
        <taxon>Telluria group</taxon>
        <taxon>Massilia</taxon>
    </lineage>
</organism>
<keyword evidence="1" id="KW-0732">Signal</keyword>
<name>A0ABS8Q3S0_9BURK</name>
<evidence type="ECO:0000313" key="3">
    <source>
        <dbReference type="Proteomes" id="UP001179361"/>
    </source>
</evidence>